<dbReference type="OrthoDB" id="272730at2"/>
<protein>
    <submittedName>
        <fullName evidence="2">Uncharacterized protein</fullName>
    </submittedName>
</protein>
<accession>A0A5C5X8Y7</accession>
<name>A0A5C5X8Y7_9PLAN</name>
<comment type="caution">
    <text evidence="2">The sequence shown here is derived from an EMBL/GenBank/DDBJ whole genome shotgun (WGS) entry which is preliminary data.</text>
</comment>
<evidence type="ECO:0000313" key="3">
    <source>
        <dbReference type="Proteomes" id="UP000317243"/>
    </source>
</evidence>
<feature type="compositionally biased region" description="Basic and acidic residues" evidence="1">
    <location>
        <begin position="34"/>
        <end position="48"/>
    </location>
</feature>
<feature type="region of interest" description="Disordered" evidence="1">
    <location>
        <begin position="34"/>
        <end position="56"/>
    </location>
</feature>
<reference evidence="2 3" key="1">
    <citation type="submission" date="2019-02" db="EMBL/GenBank/DDBJ databases">
        <title>Deep-cultivation of Planctomycetes and their phenomic and genomic characterization uncovers novel biology.</title>
        <authorList>
            <person name="Wiegand S."/>
            <person name="Jogler M."/>
            <person name="Boedeker C."/>
            <person name="Pinto D."/>
            <person name="Vollmers J."/>
            <person name="Rivas-Marin E."/>
            <person name="Kohn T."/>
            <person name="Peeters S.H."/>
            <person name="Heuer A."/>
            <person name="Rast P."/>
            <person name="Oberbeckmann S."/>
            <person name="Bunk B."/>
            <person name="Jeske O."/>
            <person name="Meyerdierks A."/>
            <person name="Storesund J.E."/>
            <person name="Kallscheuer N."/>
            <person name="Luecker S."/>
            <person name="Lage O.M."/>
            <person name="Pohl T."/>
            <person name="Merkel B.J."/>
            <person name="Hornburger P."/>
            <person name="Mueller R.-W."/>
            <person name="Bruemmer F."/>
            <person name="Labrenz M."/>
            <person name="Spormann A.M."/>
            <person name="Op Den Camp H."/>
            <person name="Overmann J."/>
            <person name="Amann R."/>
            <person name="Jetten M.S.M."/>
            <person name="Mascher T."/>
            <person name="Medema M.H."/>
            <person name="Devos D.P."/>
            <person name="Kaster A.-K."/>
            <person name="Ovreas L."/>
            <person name="Rohde M."/>
            <person name="Galperin M.Y."/>
            <person name="Jogler C."/>
        </authorList>
    </citation>
    <scope>NUCLEOTIDE SEQUENCE [LARGE SCALE GENOMIC DNA]</scope>
    <source>
        <strain evidence="2 3">KOR42</strain>
    </source>
</reference>
<dbReference type="PROSITE" id="PS51257">
    <property type="entry name" value="PROKAR_LIPOPROTEIN"/>
    <property type="match status" value="1"/>
</dbReference>
<keyword evidence="3" id="KW-1185">Reference proteome</keyword>
<dbReference type="Proteomes" id="UP000317243">
    <property type="component" value="Unassembled WGS sequence"/>
</dbReference>
<gene>
    <name evidence="2" type="ORF">KOR42_21490</name>
</gene>
<evidence type="ECO:0000313" key="2">
    <source>
        <dbReference type="EMBL" id="TWT58763.1"/>
    </source>
</evidence>
<sequence>MNRWIIILLGLSVTSCAVNKASLGGDLQQIEDSVEGKSSKHRPRDSGKSDNCAPSAAECDSDSWTERLFVDILAPPLFYAVTSPWWVPASLIEDDQLCEAAYPKYPYEAEGSGFLLINPESPMVKPFALQLTSEYASDFSGLERVGSRIQLDTSSRFGVDSEWNYWNETTPHGNDTLWNGDFNVTYRFAQSETIQMYSGLGLNWLSGDQSDAGVNFTYGIDMFPGEPFVIRGVIDAGTIGDADLYHAKASLGWIYKHFEISTGYDFLHIGDTNLQGITCGLTLWF</sequence>
<dbReference type="AlphaFoldDB" id="A0A5C5X8Y7"/>
<dbReference type="EMBL" id="SIHI01000001">
    <property type="protein sequence ID" value="TWT58763.1"/>
    <property type="molecule type" value="Genomic_DNA"/>
</dbReference>
<dbReference type="RefSeq" id="WP_146509388.1">
    <property type="nucleotide sequence ID" value="NZ_SIHI01000001.1"/>
</dbReference>
<proteinExistence type="predicted"/>
<organism evidence="2 3">
    <name type="scientific">Thalassoglobus neptunius</name>
    <dbReference type="NCBI Taxonomy" id="1938619"/>
    <lineage>
        <taxon>Bacteria</taxon>
        <taxon>Pseudomonadati</taxon>
        <taxon>Planctomycetota</taxon>
        <taxon>Planctomycetia</taxon>
        <taxon>Planctomycetales</taxon>
        <taxon>Planctomycetaceae</taxon>
        <taxon>Thalassoglobus</taxon>
    </lineage>
</organism>
<evidence type="ECO:0000256" key="1">
    <source>
        <dbReference type="SAM" id="MobiDB-lite"/>
    </source>
</evidence>